<dbReference type="SMART" id="SM00710">
    <property type="entry name" value="PbH1"/>
    <property type="match status" value="8"/>
</dbReference>
<dbReference type="PANTHER" id="PTHR11878:SF65">
    <property type="entry name" value="NA_CA-EXCHANGE PROTEIN, ISOFORM G"/>
    <property type="match status" value="1"/>
</dbReference>
<feature type="domain" description="Calx-beta" evidence="5">
    <location>
        <begin position="1786"/>
        <end position="1894"/>
    </location>
</feature>
<evidence type="ECO:0000256" key="1">
    <source>
        <dbReference type="ARBA" id="ARBA00022729"/>
    </source>
</evidence>
<dbReference type="EMBL" id="QUSX01000003">
    <property type="protein sequence ID" value="RRQ47780.1"/>
    <property type="molecule type" value="Genomic_DNA"/>
</dbReference>
<dbReference type="Pfam" id="PF03160">
    <property type="entry name" value="Calx-beta"/>
    <property type="match status" value="11"/>
</dbReference>
<dbReference type="GO" id="GO:0007154">
    <property type="term" value="P:cell communication"/>
    <property type="evidence" value="ECO:0007669"/>
    <property type="project" value="InterPro"/>
</dbReference>
<dbReference type="Gene3D" id="2.60.40.2030">
    <property type="match status" value="12"/>
</dbReference>
<accession>A0A426RF85</accession>
<dbReference type="PANTHER" id="PTHR11878">
    <property type="entry name" value="SODIUM/CALCIUM EXCHANGER"/>
    <property type="match status" value="1"/>
</dbReference>
<gene>
    <name evidence="6" type="ORF">DZC72_15550</name>
</gene>
<dbReference type="InterPro" id="IPR003644">
    <property type="entry name" value="Calx_beta"/>
</dbReference>
<evidence type="ECO:0000313" key="7">
    <source>
        <dbReference type="Proteomes" id="UP000286990"/>
    </source>
</evidence>
<dbReference type="Gene3D" id="4.10.1080.10">
    <property type="entry name" value="TSP type-3 repeat"/>
    <property type="match status" value="1"/>
</dbReference>
<evidence type="ECO:0000256" key="2">
    <source>
        <dbReference type="ARBA" id="ARBA00022737"/>
    </source>
</evidence>
<comment type="caution">
    <text evidence="6">The sequence shown here is derived from an EMBL/GenBank/DDBJ whole genome shotgun (WGS) entry which is preliminary data.</text>
</comment>
<feature type="domain" description="Calx-beta" evidence="5">
    <location>
        <begin position="1566"/>
        <end position="1666"/>
    </location>
</feature>
<dbReference type="InterPro" id="IPR013783">
    <property type="entry name" value="Ig-like_fold"/>
</dbReference>
<dbReference type="InterPro" id="IPR028974">
    <property type="entry name" value="TSP_type-3_rpt"/>
</dbReference>
<keyword evidence="2" id="KW-0677">Repeat</keyword>
<evidence type="ECO:0000256" key="3">
    <source>
        <dbReference type="ARBA" id="ARBA00022837"/>
    </source>
</evidence>
<keyword evidence="4" id="KW-0406">Ion transport</keyword>
<evidence type="ECO:0000259" key="5">
    <source>
        <dbReference type="SMART" id="SM00237"/>
    </source>
</evidence>
<keyword evidence="1" id="KW-0732">Signal</keyword>
<dbReference type="Gene3D" id="2.60.40.10">
    <property type="entry name" value="Immunoglobulins"/>
    <property type="match status" value="1"/>
</dbReference>
<feature type="domain" description="Calx-beta" evidence="5">
    <location>
        <begin position="2552"/>
        <end position="2658"/>
    </location>
</feature>
<protein>
    <recommendedName>
        <fullName evidence="5">Calx-beta domain-containing protein</fullName>
    </recommendedName>
</protein>
<sequence>MKKQYSSVSVLKPLVLLLLMVFGVTHILNAQINTNKIRVDLSSLSFKACSDTNNGLSTVTVQSKQATTTDFQIAFDLPDGVYYQAGSGTITVQTGSGDFTFSEVDITNLNQPIFRLERPGNAPWQINDQVTFTYQKTADCDAVQYSYNGGLFKDAHSITFNDHQGAQTASDNDLSVNSYNLFRAFLAVDDIPNVSDIVGGVQYRDIVIRNSGNGSVQSFDHQVTVNVSLRPNYELSFNGTPLTPASISGGIYTYNIDLNSAPFAGQVGDGDNLFENESITLVEQLSMDECGWNKSTHHSPRWGCSAGTYCQVGTEISGSFSTIVENPDLTLQRINYPTIPRWDAPVTYTNRVANNAAAQNAYDININIGYGWYGERSTEGTNYLWGDDRTNQRQLDNFRFAGGSSFTPSRWVHSVEPGTGAGSYFLDSNVLTFDPDGPGGLDDLDGDGYYDDLAPGESFDVLFDMTMLPATPACDEWGKTFLNNEQLRIEVWSVNTCTNPTDTKRQNLNSSEVNAPSLFDWSNPESYDLDAIPGEIFNLNFVGRLDGHYEEPTCNGVEMFGNDLSTSYVAEIVVPNGVTLDASADPRYSQSGNTIEFVETNLADFFQSSYSLRIPISFPLNIDCALYSGPETMQIAFSTFYESSCFSREIHCGTFDVVTHCPDGCTGPTTNSFEANRVTAGWTDDTMTTKVTLDPSIHATKYYMSNDEMVVTTSAVMINDVKDNLYLEMRYVTDTGQNMADIINFESGTITINDLSSGTQTTAITVAPTINTFGGNDNRMTFDLSSYRSIISPSYQYGEGFEQDEIELELHFRFKDTFPEENRLYQFYEFSGEFYGFDGGGSKRSCEIYSERAFFFDNSVGLNLHNDNTVTGCDTRWLYLTLESSSGVGDKFPDEYRPPILFQSATLEIPPGMYFDNQAVVWGFPNIQPENQQPSSSNGGLNFSVSGNMVTITPTTRFVNWDQGSNNFPQIQIPVIATSATPALSNPSVSVTYIDYAYSDNAVSITESGTQEFNYYNKSYSISSPEPVVIGNSELASFTVHVSNGSVQAINHNWLRVDAGSGYNITAAYIENGGVESPLNVVEEAGIYFIEFGPMEGYVDNTKIIRFEGTFNDCGPQDIKVSQNYDCIGYPSSYTGLPYFHEQTFSLEPVPAAIQLDILSQPTTTVDTCTDYDVVLEVRNAGEGDLVNPMVTFDIPGDITGLNFTDLQIEYPRNSGNIESITPSITGNTVTIDLLQHSVINTENGISGSYGAGGLDEQIAIITMTLNPQCNYRSNTGTEYVVYGNNPCGTPAVGNGSRLASDPVIITGAEPPYSTNSVAVSTPNIFGCDTETVSVETYIVDGTTGSNDYTRLVLPPGLVYVPGSFVSTGTVTATYVTTIVVGDHEEIEIALPAGAGTTERIAYDFDIESTASICAGTYDINLSTYVTVSGLTCGGVSCGDTEVETGNAGTQLTITKGVLEESSFTATAEYAIAGPNTNYSIEIGLENTGSVDLASGMTYEVFCADGSGVKTGSAIHTGSLSQGIPVGVSIQESFSFNSSTYCGDNSNIVVEFAPGTSNCFCDVLSVVIASTPSPASGDVTFVNDNITVNEAAGTATLEVIFNGNAPGGFTMDFTTLNNTAVSAQDYVTTTGSLTFAGNNGEIQTITIPILDDAIIESTENFLVNLSNPSLGAINILDPQATVNITDNDLAGITIDDATASEGDNLVFTITASQPSPTDLVFDLTYTDITTIPADYSGPSTVTLPANSTSVSFNVAALDDDWFENTQTFDLTIALSSGTANITDDTGRGTILDTDQATVSTANYDVLEDVGVVQLRVFLSDGSGRVGVESAFTVDVTVNSNLLSFPATDGSDYTSTTATISFPAYSPAGTEFFIPLTILDDAIVEPSERVIQRLSNPSISGIGLAGPGGIVRIHDNDTATITQLDITVNEDVGTISYDFTLSGTTQDPFSIDYTTIDNTAIAPGDYGNTNGTLNFNGNNGEVQSITLSIVDDGISEPSEDFNVNGTYTGIPPSFTNALAQNIVFSNNPGTVTINANDTEICNDGVDNDGDGLVDCEDPDCYLALNSGDPDNDGDGIGDFCDLDDDNDGIQDISECPITPVDFSTILGSGNAILLGDPATSFSSYTTGSPLPLTLSVGNIQENGANDSRVFSENGGSILRFEDSGEVIAGTGYSVDLTFSQPSSFRFGANNTLGNSNINQSDRFVITPINPSPDFQWRVISSFAANITIASNVLTIEGDTNSGNLGNSPYAEFDIVTVGTSEGIIVYHEASFSATDSVNSGRFTFSFCPDSDYDNIPDYLDLDSDNDGCFDTVEAGHTDGDNDGILGNSPVTVDNAGQVTGQGGYTGTNTNVTTAFVPVVINTQPSDQIANIGGNVTFTAAASGGATLSYQWQESTNNGATWNDIANAGIYSGTDTNSLTLIGVGIPEHDNDYRLVITSSDNNCDTYTSASADLFVRPNLSVEDVTAVEGGNLAFVITPSHVVNQDITFDLTYIDISTTASDYSAIANGTLPANAISVTINVPALDDAIIEPTESFTFGMTNGNDFAGDISDTAIGTITDNDGSGPGEGISVADFTVDESVGTADFVITYTGPTVASSFTVDFSVTDGSAINPDDYTVATVGIQVTFPAGTANGDTQVVTISIVDDTIIEGSEDLNITLSNISNPGIAVVDGDGIGTITDNDGSGPGEGISVTDFTVDEGVGITDFVITYTGPTVQNAFTVDFSVTDGSAIDPDDYSVATVGVSVTFPAGTADGDMQLVSINIMDDLIIEPSEDLNITLSNISIPTINMVDGDGIGTITDNDGSGPGEGISVADFTVDESVGTADFVITYTGPTVASSFTVDFSVTDGSAIDPDDYTLATVGTQVTFPAGTANGDTQVVTVNIVDDMIIESTEDLNITLSNISIPVINMVDGDGIGTITDNDGSGPGEGISVADFTVDEGEGTADFVITYTGPTVQDAFTVDFLVTDGTAIDPDDYSVATMGVSVTFPAGTMDGDTQVVTVNIVDDMIIEGSEDLNITLSNISIPAINLVDGDGIGTITDNDGSGPGEGISVADFTVDESVGTADFIITYTGPTVASSFTVDFIVTDGTALNPDDYSVATVGTQVTFPAGTANGDTQVVTVNIVDDMIIESSEVLNITLSNISIPAINMMDGDGIGTITDNDGSGPGEGISVADFTVDESVGTADFVITYTGPTVASSFTVDFVITDGTAIDPDDFSVATVGVSVTFPAGTANGDTQIVTVNIVDDMILEGAENLNVTLSNISIPAINMLDGNGVGTITDNDGNGPLEGISVTDFTVDESVGTVDFVISYTGNTVQDAFNVNFTVTDGSATSPDDYTATMTGTVTFPAATTNGDTQVVTISIVDDMIAETTEDLTISLGFDAVPPMGVNMLDGNGIGTITDNDIMPSPYQEQMTIMCGDELPPAPELTFIGGCGNYTVVYDEMRQDASDSDDYMIIRTWNVTDACGNNAIFEQIVFVMQPQLEEVAIDICIEDAPIDLADYLPVGFDTNGTFTAITEGAVLNGSVFDPMVHQLQEYLVEYSSTAGDCKYFVDFTITVNNDCVPCNVDDFTISKAITANGDNINDLFEIRGAEFCESTFDVMVFNRWGNKVFEATDYQNDWGGYAPDNALGQSGFLPTGTYYYIINVIGEKTEQINGYIYIGTQ</sequence>
<dbReference type="RefSeq" id="WP_125223817.1">
    <property type="nucleotide sequence ID" value="NZ_QUSX01000003.1"/>
</dbReference>
<dbReference type="InterPro" id="IPR038081">
    <property type="entry name" value="CalX-like_sf"/>
</dbReference>
<reference evidence="7" key="2">
    <citation type="submission" date="2018-12" db="EMBL/GenBank/DDBJ databases">
        <title>Maribacter lutimaris sp. nov., isolated from marine sediment.</title>
        <authorList>
            <person name="Kim K.K."/>
        </authorList>
    </citation>
    <scope>NUCLEOTIDE SEQUENCE [LARGE SCALE GENOMIC DNA]</scope>
    <source>
        <strain evidence="7">PoM-212</strain>
    </source>
</reference>
<name>A0A426RF85_9FLAO</name>
<keyword evidence="3" id="KW-0106">Calcium</keyword>
<dbReference type="SUPFAM" id="SSF141072">
    <property type="entry name" value="CalX-like"/>
    <property type="match status" value="12"/>
</dbReference>
<feature type="domain" description="Calx-beta" evidence="5">
    <location>
        <begin position="2912"/>
        <end position="3018"/>
    </location>
</feature>
<proteinExistence type="predicted"/>
<dbReference type="GO" id="GO:0016020">
    <property type="term" value="C:membrane"/>
    <property type="evidence" value="ECO:0007669"/>
    <property type="project" value="InterPro"/>
</dbReference>
<dbReference type="Pfam" id="PF13585">
    <property type="entry name" value="CHU_C"/>
    <property type="match status" value="1"/>
</dbReference>
<feature type="domain" description="Calx-beta" evidence="5">
    <location>
        <begin position="3032"/>
        <end position="3138"/>
    </location>
</feature>
<feature type="domain" description="Calx-beta" evidence="5">
    <location>
        <begin position="1908"/>
        <end position="2005"/>
    </location>
</feature>
<feature type="domain" description="Calx-beta" evidence="5">
    <location>
        <begin position="3152"/>
        <end position="3258"/>
    </location>
</feature>
<keyword evidence="7" id="KW-1185">Reference proteome</keyword>
<feature type="domain" description="Calx-beta" evidence="5">
    <location>
        <begin position="2783"/>
        <end position="2898"/>
    </location>
</feature>
<dbReference type="InterPro" id="IPR051171">
    <property type="entry name" value="CaCA"/>
</dbReference>
<evidence type="ECO:0000256" key="4">
    <source>
        <dbReference type="ARBA" id="ARBA00023065"/>
    </source>
</evidence>
<evidence type="ECO:0000313" key="6">
    <source>
        <dbReference type="EMBL" id="RRQ47780.1"/>
    </source>
</evidence>
<dbReference type="SMART" id="SM00237">
    <property type="entry name" value="Calx_beta"/>
    <property type="match status" value="10"/>
</dbReference>
<feature type="domain" description="Calx-beta" evidence="5">
    <location>
        <begin position="2672"/>
        <end position="2778"/>
    </location>
</feature>
<dbReference type="OrthoDB" id="9805017at2"/>
<dbReference type="InterPro" id="IPR006626">
    <property type="entry name" value="PbH1"/>
</dbReference>
<dbReference type="Proteomes" id="UP000286990">
    <property type="component" value="Unassembled WGS sequence"/>
</dbReference>
<dbReference type="GO" id="GO:0030001">
    <property type="term" value="P:metal ion transport"/>
    <property type="evidence" value="ECO:0007669"/>
    <property type="project" value="TreeGrafter"/>
</dbReference>
<dbReference type="GO" id="GO:0005509">
    <property type="term" value="F:calcium ion binding"/>
    <property type="evidence" value="ECO:0007669"/>
    <property type="project" value="InterPro"/>
</dbReference>
<keyword evidence="4" id="KW-0813">Transport</keyword>
<reference evidence="7" key="1">
    <citation type="submission" date="2018-08" db="EMBL/GenBank/DDBJ databases">
        <authorList>
            <person name="Khan S.A."/>
            <person name="J S.E."/>
        </authorList>
    </citation>
    <scope>NUCLEOTIDE SEQUENCE [LARGE SCALE GENOMIC DNA]</scope>
    <source>
        <strain evidence="7">PoM-212</strain>
    </source>
</reference>
<feature type="domain" description="Calx-beta" evidence="5">
    <location>
        <begin position="3272"/>
        <end position="3377"/>
    </location>
</feature>
<organism evidence="6 7">
    <name type="scientific">Maribacter algicola</name>
    <dbReference type="NCBI Taxonomy" id="2498892"/>
    <lineage>
        <taxon>Bacteria</taxon>
        <taxon>Pseudomonadati</taxon>
        <taxon>Bacteroidota</taxon>
        <taxon>Flavobacteriia</taxon>
        <taxon>Flavobacteriales</taxon>
        <taxon>Flavobacteriaceae</taxon>
        <taxon>Maribacter</taxon>
    </lineage>
</organism>